<sequence>MEPCFRVSNKREFKVHMGADFMPQQERLASKLRDWLLGGLEKGSCGPLLKTMSNLCHTVSSYILTIYHLRRATRVISMMNVLNRSHQILKGGITTQGLISSFSRKEYLLLPRSCCFQKLLPRPVDPFSR</sequence>
<proteinExistence type="predicted"/>
<keyword evidence="2" id="KW-1185">Reference proteome</keyword>
<dbReference type="AlphaFoldDB" id="A0A2R6XN37"/>
<name>A0A2R6XN37_MARPO</name>
<reference evidence="2" key="1">
    <citation type="journal article" date="2017" name="Cell">
        <title>Insights into land plant evolution garnered from the Marchantia polymorpha genome.</title>
        <authorList>
            <person name="Bowman J.L."/>
            <person name="Kohchi T."/>
            <person name="Yamato K.T."/>
            <person name="Jenkins J."/>
            <person name="Shu S."/>
            <person name="Ishizaki K."/>
            <person name="Yamaoka S."/>
            <person name="Nishihama R."/>
            <person name="Nakamura Y."/>
            <person name="Berger F."/>
            <person name="Adam C."/>
            <person name="Aki S.S."/>
            <person name="Althoff F."/>
            <person name="Araki T."/>
            <person name="Arteaga-Vazquez M.A."/>
            <person name="Balasubrmanian S."/>
            <person name="Barry K."/>
            <person name="Bauer D."/>
            <person name="Boehm C.R."/>
            <person name="Briginshaw L."/>
            <person name="Caballero-Perez J."/>
            <person name="Catarino B."/>
            <person name="Chen F."/>
            <person name="Chiyoda S."/>
            <person name="Chovatia M."/>
            <person name="Davies K.M."/>
            <person name="Delmans M."/>
            <person name="Demura T."/>
            <person name="Dierschke T."/>
            <person name="Dolan L."/>
            <person name="Dorantes-Acosta A.E."/>
            <person name="Eklund D.M."/>
            <person name="Florent S.N."/>
            <person name="Flores-Sandoval E."/>
            <person name="Fujiyama A."/>
            <person name="Fukuzawa H."/>
            <person name="Galik B."/>
            <person name="Grimanelli D."/>
            <person name="Grimwood J."/>
            <person name="Grossniklaus U."/>
            <person name="Hamada T."/>
            <person name="Haseloff J."/>
            <person name="Hetherington A.J."/>
            <person name="Higo A."/>
            <person name="Hirakawa Y."/>
            <person name="Hundley H.N."/>
            <person name="Ikeda Y."/>
            <person name="Inoue K."/>
            <person name="Inoue S.I."/>
            <person name="Ishida S."/>
            <person name="Jia Q."/>
            <person name="Kakita M."/>
            <person name="Kanazawa T."/>
            <person name="Kawai Y."/>
            <person name="Kawashima T."/>
            <person name="Kennedy M."/>
            <person name="Kinose K."/>
            <person name="Kinoshita T."/>
            <person name="Kohara Y."/>
            <person name="Koide E."/>
            <person name="Komatsu K."/>
            <person name="Kopischke S."/>
            <person name="Kubo M."/>
            <person name="Kyozuka J."/>
            <person name="Lagercrantz U."/>
            <person name="Lin S.S."/>
            <person name="Lindquist E."/>
            <person name="Lipzen A.M."/>
            <person name="Lu C.W."/>
            <person name="De Luna E."/>
            <person name="Martienssen R.A."/>
            <person name="Minamino N."/>
            <person name="Mizutani M."/>
            <person name="Mizutani M."/>
            <person name="Mochizuki N."/>
            <person name="Monte I."/>
            <person name="Mosher R."/>
            <person name="Nagasaki H."/>
            <person name="Nakagami H."/>
            <person name="Naramoto S."/>
            <person name="Nishitani K."/>
            <person name="Ohtani M."/>
            <person name="Okamoto T."/>
            <person name="Okumura M."/>
            <person name="Phillips J."/>
            <person name="Pollak B."/>
            <person name="Reinders A."/>
            <person name="Rovekamp M."/>
            <person name="Sano R."/>
            <person name="Sawa S."/>
            <person name="Schmid M.W."/>
            <person name="Shirakawa M."/>
            <person name="Solano R."/>
            <person name="Spunde A."/>
            <person name="Suetsugu N."/>
            <person name="Sugano S."/>
            <person name="Sugiyama A."/>
            <person name="Sun R."/>
            <person name="Suzuki Y."/>
            <person name="Takenaka M."/>
            <person name="Takezawa D."/>
            <person name="Tomogane H."/>
            <person name="Tsuzuki M."/>
            <person name="Ueda T."/>
            <person name="Umeda M."/>
            <person name="Ward J.M."/>
            <person name="Watanabe Y."/>
            <person name="Yazaki K."/>
            <person name="Yokoyama R."/>
            <person name="Yoshitake Y."/>
            <person name="Yotsui I."/>
            <person name="Zachgo S."/>
            <person name="Schmutz J."/>
        </authorList>
    </citation>
    <scope>NUCLEOTIDE SEQUENCE [LARGE SCALE GENOMIC DNA]</scope>
    <source>
        <strain evidence="2">Tak-1</strain>
    </source>
</reference>
<organism evidence="1 2">
    <name type="scientific">Marchantia polymorpha</name>
    <name type="common">Common liverwort</name>
    <name type="synonym">Marchantia aquatica</name>
    <dbReference type="NCBI Taxonomy" id="3197"/>
    <lineage>
        <taxon>Eukaryota</taxon>
        <taxon>Viridiplantae</taxon>
        <taxon>Streptophyta</taxon>
        <taxon>Embryophyta</taxon>
        <taxon>Marchantiophyta</taxon>
        <taxon>Marchantiopsida</taxon>
        <taxon>Marchantiidae</taxon>
        <taxon>Marchantiales</taxon>
        <taxon>Marchantiaceae</taxon>
        <taxon>Marchantia</taxon>
    </lineage>
</organism>
<protein>
    <submittedName>
        <fullName evidence="1">Uncharacterized protein</fullName>
    </submittedName>
</protein>
<dbReference type="Proteomes" id="UP000244005">
    <property type="component" value="Unassembled WGS sequence"/>
</dbReference>
<dbReference type="Gramene" id="Mp8g09580.1">
    <property type="protein sequence ID" value="Mp8g09580.1.cds"/>
    <property type="gene ID" value="Mp8g09580"/>
</dbReference>
<evidence type="ECO:0000313" key="1">
    <source>
        <dbReference type="EMBL" id="PTQ47525.1"/>
    </source>
</evidence>
<gene>
    <name evidence="1" type="ORF">MARPO_0008s0266</name>
</gene>
<accession>A0A2R6XN37</accession>
<evidence type="ECO:0000313" key="2">
    <source>
        <dbReference type="Proteomes" id="UP000244005"/>
    </source>
</evidence>
<dbReference type="EMBL" id="KZ772680">
    <property type="protein sequence ID" value="PTQ47525.1"/>
    <property type="molecule type" value="Genomic_DNA"/>
</dbReference>